<evidence type="ECO:0000313" key="1">
    <source>
        <dbReference type="EMBL" id="EKK04031.1"/>
    </source>
</evidence>
<protein>
    <submittedName>
        <fullName evidence="1">Uncharacterized protein</fullName>
    </submittedName>
</protein>
<accession>K5EDQ6</accession>
<comment type="caution">
    <text evidence="1">The sequence shown here is derived from an EMBL/GenBank/DDBJ whole genome shotgun (WGS) entry which is preliminary data.</text>
</comment>
<proteinExistence type="predicted"/>
<gene>
    <name evidence="1" type="ORF">RBSH_00772</name>
</gene>
<dbReference type="Proteomes" id="UP000007993">
    <property type="component" value="Unassembled WGS sequence"/>
</dbReference>
<organism evidence="1 2">
    <name type="scientific">Rhodopirellula baltica SH28</name>
    <dbReference type="NCBI Taxonomy" id="993517"/>
    <lineage>
        <taxon>Bacteria</taxon>
        <taxon>Pseudomonadati</taxon>
        <taxon>Planctomycetota</taxon>
        <taxon>Planctomycetia</taxon>
        <taxon>Pirellulales</taxon>
        <taxon>Pirellulaceae</taxon>
        <taxon>Rhodopirellula</taxon>
    </lineage>
</organism>
<sequence length="48" mass="5237">MNQQGNQKGDSNAGIHPTTCHHLSLATTQCPRGGSFDSWYVSVLMFGR</sequence>
<name>K5EDQ6_RHOBT</name>
<reference evidence="1 2" key="1">
    <citation type="journal article" date="2013" name="Mar. Genomics">
        <title>Expression of sulfatases in Rhodopirellula baltica and the diversity of sulfatases in the genus Rhodopirellula.</title>
        <authorList>
            <person name="Wegner C.E."/>
            <person name="Richter-Heitmann T."/>
            <person name="Klindworth A."/>
            <person name="Klockow C."/>
            <person name="Richter M."/>
            <person name="Achstetter T."/>
            <person name="Glockner F.O."/>
            <person name="Harder J."/>
        </authorList>
    </citation>
    <scope>NUCLEOTIDE SEQUENCE [LARGE SCALE GENOMIC DNA]</scope>
    <source>
        <strain evidence="1 2">SH28</strain>
    </source>
</reference>
<dbReference type="AlphaFoldDB" id="K5EDQ6"/>
<evidence type="ECO:0000313" key="2">
    <source>
        <dbReference type="Proteomes" id="UP000007993"/>
    </source>
</evidence>
<dbReference type="PATRIC" id="fig|993517.3.peg.846"/>
<dbReference type="EMBL" id="AMCW01000018">
    <property type="protein sequence ID" value="EKK04031.1"/>
    <property type="molecule type" value="Genomic_DNA"/>
</dbReference>